<dbReference type="GO" id="GO:0000703">
    <property type="term" value="F:oxidized pyrimidine nucleobase lesion DNA N-glycosylase activity"/>
    <property type="evidence" value="ECO:0007669"/>
    <property type="project" value="UniProtKB-UniRule"/>
</dbReference>
<evidence type="ECO:0000256" key="12">
    <source>
        <dbReference type="HAMAP-Rule" id="MF_03183"/>
    </source>
</evidence>
<dbReference type="InterPro" id="IPR003265">
    <property type="entry name" value="HhH-GPD_domain"/>
</dbReference>
<sequence length="1111" mass="124965">MAEYSGFDDWFEMPGGEDFVDVTDVLVAGARDMESEEVLLMDGFTLMDAMSAFEIGEPRLDSGMILEEQRRPPFDPLTPLLPEEVCWILDRSFACEMEWHTGKTLSQSVFTLLFVHHLPDINPEYLPPEEFEDPTRPRWLITVVIRAAILGLLKCCDLAWRELSKNRVHDVEDWQGEKCDVSLLEGVNAEVISRILDMACDWLRQSQFPETQVAALCDRLLLRKAILQLYRYNFLNDTAQARVEIAASLGLLHRVRGSQPEVSPGSPALLAMDPYIARRLPNFMPIRVTELPSQDKTWDMLQVFLEYWQEVVHLVTSPSLLTWEVAGALRFALRRSVPPPFHRSLVQSLFFDNNAVLGSHQLGWLVEHFYEETIGIPYTTILKAIERSTPQPEMASMRDVIERRIIKIMIPHVRSNWFNPPRRRRHLMKDVLQWHQLYDMLLKDIEHYQPPDERTAQILRAIPQAAQLRRLSTSREIILSGFQQELYAPEEKPIAYWYLTRILDVHIGCIEDLLPIIPTDTPTFCELLFQAEHLSALQMISTTLVALTAASITSPWHRISLNFLRRYKWVFKTEFDALVPVKPEPDLLAFPDSLKQFLLDELYSPSASLQLARDILSHLAESPHDWVGHWAPDRREYLRSLAEACNNLGRIAPASLRELAGFNLAPLKWIPDHRSSVIVLSNTTTTISFQFLGTLLNFANLSSSTGMKRKSSLVSRPSPYHTAVTLFEAGEGAVETVVRRSKRLKTGLTTETPVSEPVETEKHAVGEDLPLNTPVKSSKKITTTIKLEEAEESTTVAPATAAIAGPSKVRRTPPRWRETYDAIKRMRSRIVAPVDTMGCDQAQLKETDPKSQRFSTLVSLMLSSQTKDEVTDAAVAKLREAVGGSLSVDAILQADESAISEAICKVGFWRRKTQYIKQAAQKLHDEFDGDVPKTADELCSLPGVGPKMAFLALQVAWKINAGIGVDVHVHRITNRLGWHKPPTKTPEETRVVVMSPSLNLQSWLPVELHAEINHLLVGFGQTICLPVGPKCGECELGDGSCPSARKVVKASSSKKRTKVTSTRGTPSGRPKIEVELEEDTKLLVQVVPPNAPELEETPLDENAGVKAGDLS</sequence>
<feature type="region of interest" description="Disordered" evidence="13">
    <location>
        <begin position="1088"/>
        <end position="1111"/>
    </location>
</feature>
<evidence type="ECO:0000256" key="9">
    <source>
        <dbReference type="ARBA" id="ARBA00023239"/>
    </source>
</evidence>
<evidence type="ECO:0000256" key="4">
    <source>
        <dbReference type="ARBA" id="ARBA00022763"/>
    </source>
</evidence>
<keyword evidence="9 12" id="KW-0456">Lyase</keyword>
<feature type="region of interest" description="Disordered" evidence="13">
    <location>
        <begin position="1050"/>
        <end position="1072"/>
    </location>
</feature>
<dbReference type="AlphaFoldDB" id="A0AAD7XH38"/>
<evidence type="ECO:0000256" key="5">
    <source>
        <dbReference type="ARBA" id="ARBA00022801"/>
    </source>
</evidence>
<comment type="function">
    <text evidence="12">Bifunctional DNA N-glycosylase with associated apurinic/apyrimidinic (AP) lyase function that catalyzes the first step in base excision repair (BER), the primary repair pathway for the repair of oxidative DNA damage. The DNA N-glycosylase activity releases the damaged DNA base from DNA by cleaving the N-glycosidic bond, leaving an AP site. The AP lyase activity cleaves the phosphodiester bond 3' to the AP site by a beta-elimination. Primarily recognizes and repairs oxidative base damage of pyrimidines.</text>
</comment>
<dbReference type="InterPro" id="IPR004036">
    <property type="entry name" value="Endonuclease-III-like_CS2"/>
</dbReference>
<dbReference type="InterPro" id="IPR057983">
    <property type="entry name" value="NAA35-like_N"/>
</dbReference>
<dbReference type="GO" id="GO:0003677">
    <property type="term" value="F:DNA binding"/>
    <property type="evidence" value="ECO:0007669"/>
    <property type="project" value="UniProtKB-UniRule"/>
</dbReference>
<dbReference type="FunFam" id="1.10.340.30:FF:000005">
    <property type="entry name" value="Endonuclease III-like protein 1"/>
    <property type="match status" value="1"/>
</dbReference>
<evidence type="ECO:0000256" key="10">
    <source>
        <dbReference type="ARBA" id="ARBA00023295"/>
    </source>
</evidence>
<dbReference type="GO" id="GO:0005634">
    <property type="term" value="C:nucleus"/>
    <property type="evidence" value="ECO:0007669"/>
    <property type="project" value="UniProtKB-SubCell"/>
</dbReference>
<dbReference type="GO" id="GO:0005739">
    <property type="term" value="C:mitochondrion"/>
    <property type="evidence" value="ECO:0007669"/>
    <property type="project" value="UniProtKB-SubCell"/>
</dbReference>
<comment type="catalytic activity">
    <reaction evidence="11 12">
        <text>2'-deoxyribonucleotide-(2'-deoxyribose 5'-phosphate)-2'-deoxyribonucleotide-DNA = a 3'-end 2'-deoxyribonucleotide-(2,3-dehydro-2,3-deoxyribose 5'-phosphate)-DNA + a 5'-end 5'-phospho-2'-deoxyribonucleoside-DNA + H(+)</text>
        <dbReference type="Rhea" id="RHEA:66592"/>
        <dbReference type="Rhea" id="RHEA-COMP:13180"/>
        <dbReference type="Rhea" id="RHEA-COMP:16897"/>
        <dbReference type="Rhea" id="RHEA-COMP:17067"/>
        <dbReference type="ChEBI" id="CHEBI:15378"/>
        <dbReference type="ChEBI" id="CHEBI:136412"/>
        <dbReference type="ChEBI" id="CHEBI:157695"/>
        <dbReference type="ChEBI" id="CHEBI:167181"/>
        <dbReference type="EC" id="4.2.99.18"/>
    </reaction>
</comment>
<evidence type="ECO:0000256" key="3">
    <source>
        <dbReference type="ARBA" id="ARBA00022723"/>
    </source>
</evidence>
<evidence type="ECO:0000256" key="7">
    <source>
        <dbReference type="ARBA" id="ARBA00023014"/>
    </source>
</evidence>
<dbReference type="Pfam" id="PF00730">
    <property type="entry name" value="HhH-GPD"/>
    <property type="match status" value="1"/>
</dbReference>
<evidence type="ECO:0000259" key="14">
    <source>
        <dbReference type="SMART" id="SM00478"/>
    </source>
</evidence>
<organism evidence="15 16">
    <name type="scientific">Trametes cubensis</name>
    <dbReference type="NCBI Taxonomy" id="1111947"/>
    <lineage>
        <taxon>Eukaryota</taxon>
        <taxon>Fungi</taxon>
        <taxon>Dikarya</taxon>
        <taxon>Basidiomycota</taxon>
        <taxon>Agaricomycotina</taxon>
        <taxon>Agaricomycetes</taxon>
        <taxon>Polyporales</taxon>
        <taxon>Polyporaceae</taxon>
        <taxon>Trametes</taxon>
    </lineage>
</organism>
<keyword evidence="3" id="KW-0479">Metal-binding</keyword>
<dbReference type="GO" id="GO:0031417">
    <property type="term" value="C:NatC complex"/>
    <property type="evidence" value="ECO:0007669"/>
    <property type="project" value="InterPro"/>
</dbReference>
<dbReference type="EMBL" id="JAPEVG010000029">
    <property type="protein sequence ID" value="KAJ8494982.1"/>
    <property type="molecule type" value="Genomic_DNA"/>
</dbReference>
<comment type="similarity">
    <text evidence="1 12">Belongs to the Nth/MutY family.</text>
</comment>
<dbReference type="Proteomes" id="UP001215151">
    <property type="component" value="Unassembled WGS sequence"/>
</dbReference>
<keyword evidence="16" id="KW-1185">Reference proteome</keyword>
<reference evidence="15" key="1">
    <citation type="submission" date="2022-11" db="EMBL/GenBank/DDBJ databases">
        <title>Genome Sequence of Cubamyces cubensis.</title>
        <authorList>
            <person name="Buettner E."/>
        </authorList>
    </citation>
    <scope>NUCLEOTIDE SEQUENCE</scope>
    <source>
        <strain evidence="15">MPL-01</strain>
    </source>
</reference>
<dbReference type="SMART" id="SM00478">
    <property type="entry name" value="ENDO3c"/>
    <property type="match status" value="1"/>
</dbReference>
<keyword evidence="5 12" id="KW-0378">Hydrolase</keyword>
<dbReference type="HAMAP" id="MF_03183">
    <property type="entry name" value="Endonuclease_III_Nth"/>
    <property type="match status" value="1"/>
</dbReference>
<dbReference type="Gene3D" id="1.10.340.30">
    <property type="entry name" value="Hypothetical protein, domain 2"/>
    <property type="match status" value="1"/>
</dbReference>
<evidence type="ECO:0000256" key="6">
    <source>
        <dbReference type="ARBA" id="ARBA00023004"/>
    </source>
</evidence>
<evidence type="ECO:0000256" key="1">
    <source>
        <dbReference type="ARBA" id="ARBA00008343"/>
    </source>
</evidence>
<keyword evidence="12" id="KW-0539">Nucleus</keyword>
<dbReference type="EC" id="3.2.2.-" evidence="12"/>
<keyword evidence="12" id="KW-0496">Mitochondrion</keyword>
<dbReference type="Pfam" id="PF00633">
    <property type="entry name" value="HHH"/>
    <property type="match status" value="1"/>
</dbReference>
<dbReference type="Pfam" id="PF04112">
    <property type="entry name" value="Mak10"/>
    <property type="match status" value="1"/>
</dbReference>
<evidence type="ECO:0000256" key="11">
    <source>
        <dbReference type="ARBA" id="ARBA00044632"/>
    </source>
</evidence>
<dbReference type="Gene3D" id="1.10.1670.10">
    <property type="entry name" value="Helix-hairpin-Helix base-excision DNA repair enzymes (C-terminal)"/>
    <property type="match status" value="1"/>
</dbReference>
<protein>
    <recommendedName>
        <fullName evidence="12">Endonuclease III homolog</fullName>
        <ecNumber evidence="12">3.2.2.-</ecNumber>
        <ecNumber evidence="12">4.2.99.18</ecNumber>
    </recommendedName>
    <alternativeName>
        <fullName evidence="12">Bifunctional DNA N-glycosylase/DNA-(apurinic or apyrimidinic site) lyase</fullName>
        <shortName evidence="12">DNA glycosylase/AP lyase</shortName>
    </alternativeName>
</protein>
<dbReference type="CDD" id="cd00056">
    <property type="entry name" value="ENDO3c"/>
    <property type="match status" value="1"/>
</dbReference>
<dbReference type="InterPro" id="IPR011257">
    <property type="entry name" value="DNA_glycosylase"/>
</dbReference>
<dbReference type="InterPro" id="IPR023170">
    <property type="entry name" value="HhH_base_excis_C"/>
</dbReference>
<accession>A0AAD7XH38</accession>
<dbReference type="GO" id="GO:0051539">
    <property type="term" value="F:4 iron, 4 sulfur cluster binding"/>
    <property type="evidence" value="ECO:0007669"/>
    <property type="project" value="UniProtKB-KW"/>
</dbReference>
<dbReference type="GO" id="GO:0006285">
    <property type="term" value="P:base-excision repair, AP site formation"/>
    <property type="evidence" value="ECO:0007669"/>
    <property type="project" value="UniProtKB-UniRule"/>
</dbReference>
<dbReference type="PANTHER" id="PTHR43286">
    <property type="entry name" value="ENDONUCLEASE III-LIKE PROTEIN 1"/>
    <property type="match status" value="1"/>
</dbReference>
<feature type="domain" description="HhH-GPD" evidence="14">
    <location>
        <begin position="862"/>
        <end position="1022"/>
    </location>
</feature>
<keyword evidence="10 12" id="KW-0326">Glycosidase</keyword>
<dbReference type="EC" id="4.2.99.18" evidence="12"/>
<dbReference type="InterPro" id="IPR000445">
    <property type="entry name" value="HhH_motif"/>
</dbReference>
<dbReference type="PANTHER" id="PTHR43286:SF1">
    <property type="entry name" value="ENDONUCLEASE III-LIKE PROTEIN 1"/>
    <property type="match status" value="1"/>
</dbReference>
<keyword evidence="2" id="KW-0004">4Fe-4S</keyword>
<dbReference type="InterPro" id="IPR030841">
    <property type="entry name" value="NTH1"/>
</dbReference>
<keyword evidence="7" id="KW-0411">Iron-sulfur</keyword>
<keyword evidence="6" id="KW-0408">Iron</keyword>
<dbReference type="GO" id="GO:0046872">
    <property type="term" value="F:metal ion binding"/>
    <property type="evidence" value="ECO:0007669"/>
    <property type="project" value="UniProtKB-KW"/>
</dbReference>
<evidence type="ECO:0000313" key="16">
    <source>
        <dbReference type="Proteomes" id="UP001215151"/>
    </source>
</evidence>
<evidence type="ECO:0000256" key="8">
    <source>
        <dbReference type="ARBA" id="ARBA00023204"/>
    </source>
</evidence>
<dbReference type="SUPFAM" id="SSF48150">
    <property type="entry name" value="DNA-glycosylase"/>
    <property type="match status" value="1"/>
</dbReference>
<dbReference type="InterPro" id="IPR057982">
    <property type="entry name" value="TPR_NAA35"/>
</dbReference>
<dbReference type="PROSITE" id="PS01155">
    <property type="entry name" value="ENDONUCLEASE_III_2"/>
    <property type="match status" value="1"/>
</dbReference>
<keyword evidence="8 12" id="KW-0234">DNA repair</keyword>
<name>A0AAD7XH38_9APHY</name>
<evidence type="ECO:0000256" key="2">
    <source>
        <dbReference type="ARBA" id="ARBA00022485"/>
    </source>
</evidence>
<dbReference type="GO" id="GO:0140078">
    <property type="term" value="F:class I DNA-(apurinic or apyrimidinic site) endonuclease activity"/>
    <property type="evidence" value="ECO:0007669"/>
    <property type="project" value="UniProtKB-EC"/>
</dbReference>
<gene>
    <name evidence="12" type="primary">NTH1</name>
    <name evidence="15" type="ORF">ONZ51_g1947</name>
</gene>
<dbReference type="Pfam" id="PF25789">
    <property type="entry name" value="TPR_NAA35"/>
    <property type="match status" value="1"/>
</dbReference>
<comment type="caution">
    <text evidence="12">Lacks conserved residue(s) required for the propagation of feature annotation.</text>
</comment>
<evidence type="ECO:0000256" key="13">
    <source>
        <dbReference type="SAM" id="MobiDB-lite"/>
    </source>
</evidence>
<comment type="caution">
    <text evidence="15">The sequence shown here is derived from an EMBL/GenBank/DDBJ whole genome shotgun (WGS) entry which is preliminary data.</text>
</comment>
<comment type="subcellular location">
    <subcellularLocation>
        <location evidence="12">Nucleus</location>
    </subcellularLocation>
    <subcellularLocation>
        <location evidence="12">Mitochondrion</location>
    </subcellularLocation>
</comment>
<evidence type="ECO:0000313" key="15">
    <source>
        <dbReference type="EMBL" id="KAJ8494982.1"/>
    </source>
</evidence>
<keyword evidence="4 12" id="KW-0227">DNA damage</keyword>
<dbReference type="GO" id="GO:0006289">
    <property type="term" value="P:nucleotide-excision repair"/>
    <property type="evidence" value="ECO:0007669"/>
    <property type="project" value="TreeGrafter"/>
</dbReference>
<proteinExistence type="inferred from homology"/>